<comment type="subcellular location">
    <subcellularLocation>
        <location evidence="1">Cell envelope</location>
    </subcellularLocation>
</comment>
<dbReference type="PANTHER" id="PTHR30290">
    <property type="entry name" value="PERIPLASMIC BINDING COMPONENT OF ABC TRANSPORTER"/>
    <property type="match status" value="1"/>
</dbReference>
<evidence type="ECO:0000256" key="3">
    <source>
        <dbReference type="ARBA" id="ARBA00022448"/>
    </source>
</evidence>
<evidence type="ECO:0000259" key="5">
    <source>
        <dbReference type="Pfam" id="PF00496"/>
    </source>
</evidence>
<dbReference type="EMBL" id="WJHE01000255">
    <property type="protein sequence ID" value="MST32247.1"/>
    <property type="molecule type" value="Genomic_DNA"/>
</dbReference>
<evidence type="ECO:0000256" key="4">
    <source>
        <dbReference type="ARBA" id="ARBA00022729"/>
    </source>
</evidence>
<keyword evidence="7" id="KW-1185">Reference proteome</keyword>
<feature type="domain" description="Solute-binding protein family 5" evidence="5">
    <location>
        <begin position="141"/>
        <end position="517"/>
    </location>
</feature>
<dbReference type="InterPro" id="IPR000914">
    <property type="entry name" value="SBP_5_dom"/>
</dbReference>
<dbReference type="Gene3D" id="3.10.105.10">
    <property type="entry name" value="Dipeptide-binding Protein, Domain 3"/>
    <property type="match status" value="1"/>
</dbReference>
<keyword evidence="4" id="KW-0732">Signal</keyword>
<dbReference type="InterPro" id="IPR039424">
    <property type="entry name" value="SBP_5"/>
</dbReference>
<dbReference type="SUPFAM" id="SSF53850">
    <property type="entry name" value="Periplasmic binding protein-like II"/>
    <property type="match status" value="1"/>
</dbReference>
<evidence type="ECO:0000313" key="7">
    <source>
        <dbReference type="Proteomes" id="UP000437736"/>
    </source>
</evidence>
<dbReference type="Gene3D" id="3.40.190.10">
    <property type="entry name" value="Periplasmic binding protein-like II"/>
    <property type="match status" value="1"/>
</dbReference>
<organism evidence="6 7">
    <name type="scientific">Acidiferrimicrobium australe</name>
    <dbReference type="NCBI Taxonomy" id="2664430"/>
    <lineage>
        <taxon>Bacteria</taxon>
        <taxon>Bacillati</taxon>
        <taxon>Actinomycetota</taxon>
        <taxon>Acidimicrobiia</taxon>
        <taxon>Acidimicrobiales</taxon>
        <taxon>Acidimicrobiaceae</taxon>
        <taxon>Acidiferrimicrobium</taxon>
    </lineage>
</organism>
<sequence length="643" mass="69480">MGVKALQGTPSTARRWGIEMTTHLGADGTPPGAGRTRPHHRRAWTALIASLALVLSACGTHTGSASTPGGGNSGKPLVGGTVSYAYGANYFKWIFPLPNEVSWTQYQQAVSWSLWPTLYTPGNGPVPAINETTSLAYPPVFSQNNSVVTVKLKPGLKWSDGQPVTSADVQFFLELYQANKKNVASYVPGDFPDNVASVSYPNSSEFVIHLTGSYSQQWVTDNELTQIIPMPRQEWDRTSMSSPAGNAASTPAGATAVFNFLEKQASTLSTYATNPLWKVIDGPWELTSYNPTTSQVVLTANPHYTGANKPHLHKVIIYSYASDTAEVTALRSGNVDYGFVPYSDYVGLKSYLAHNGYVVAPWLADFVQWGELNYTGPYGPLNSQLYIRQALQHVIDQKLYIQTTLHGVGIPTYGPVPNTPGSKFVSPQEKVDPYPYSTSSARSLLTSHGWAPGAGGTMTCQRPGTAPNECGAGIAQGRSLTLSLLYEAESPTLAAQVQAFQTAAAKAGIHIALDPQTITSMYAQGGVCPTSAPCNWGIKLFANWLWNYGDTDVEPTGGASFGTGNYWGGGYHSPQADALIAATHKETGLSHLYAYENYISRQVAALWFPTWATQISVVKDNLKGWDPQQAFGFPQFSSWYLTH</sequence>
<keyword evidence="3" id="KW-0813">Transport</keyword>
<accession>A0ABW9QSF9</accession>
<dbReference type="Pfam" id="PF00496">
    <property type="entry name" value="SBP_bac_5"/>
    <property type="match status" value="1"/>
</dbReference>
<name>A0ABW9QSF9_9ACTN</name>
<dbReference type="PANTHER" id="PTHR30290:SF10">
    <property type="entry name" value="PERIPLASMIC OLIGOPEPTIDE-BINDING PROTEIN-RELATED"/>
    <property type="match status" value="1"/>
</dbReference>
<evidence type="ECO:0000256" key="2">
    <source>
        <dbReference type="ARBA" id="ARBA00005695"/>
    </source>
</evidence>
<reference evidence="6 7" key="1">
    <citation type="submission" date="2019-11" db="EMBL/GenBank/DDBJ databases">
        <title>Acidiferrimicrobium australis gen. nov., sp. nov., an acidophilic and obligately heterotrophic, member of the Actinobacteria that catalyses dissimilatory oxido- reduction of iron isolated from metal-rich acidic water in Chile.</title>
        <authorList>
            <person name="Gonzalez D."/>
            <person name="Huber K."/>
            <person name="Hedrich S."/>
            <person name="Rojas-Villalobos C."/>
            <person name="Quatrini R."/>
            <person name="Dinamarca M.A."/>
            <person name="Schwarz A."/>
            <person name="Canales C."/>
            <person name="Nancucheo I."/>
        </authorList>
    </citation>
    <scope>NUCLEOTIDE SEQUENCE [LARGE SCALE GENOMIC DNA]</scope>
    <source>
        <strain evidence="6 7">USS-CCA1</strain>
    </source>
</reference>
<comment type="caution">
    <text evidence="6">The sequence shown here is derived from an EMBL/GenBank/DDBJ whole genome shotgun (WGS) entry which is preliminary data.</text>
</comment>
<evidence type="ECO:0000313" key="6">
    <source>
        <dbReference type="EMBL" id="MST32247.1"/>
    </source>
</evidence>
<protein>
    <submittedName>
        <fullName evidence="6">ABC transporter substrate-binding protein</fullName>
    </submittedName>
</protein>
<proteinExistence type="inferred from homology"/>
<gene>
    <name evidence="6" type="ORF">GHK86_05855</name>
</gene>
<evidence type="ECO:0000256" key="1">
    <source>
        <dbReference type="ARBA" id="ARBA00004196"/>
    </source>
</evidence>
<comment type="similarity">
    <text evidence="2">Belongs to the bacterial solute-binding protein 5 family.</text>
</comment>
<dbReference type="Proteomes" id="UP000437736">
    <property type="component" value="Unassembled WGS sequence"/>
</dbReference>